<dbReference type="RefSeq" id="WP_378573241.1">
    <property type="nucleotide sequence ID" value="NZ_JBHSFQ010000007.1"/>
</dbReference>
<sequence length="213" mass="22068">MSEHTPDLAHGALRGAGPGHDVVVIGGGAAGLSGALTLARARRSVLVVDAGRPRNAPAARIHGYLGREGTPPGEMLAAGRSEVAGYGGRIVEGEVAAVERGPLGDFDLVCAHFLHRHGDFPRDRVLRAGARAVAPGGVLLVVGHAVPASWAREHRPDVSFPTADEVLAALELAEGEWEVLVSGEVERVRGAPDGHPGPPVDAVLKVRRRPGRA</sequence>
<keyword evidence="1" id="KW-0285">Flavoprotein</keyword>
<organism evidence="4 5">
    <name type="scientific">Nocardiopsis mangrovi</name>
    <dbReference type="NCBI Taxonomy" id="1179818"/>
    <lineage>
        <taxon>Bacteria</taxon>
        <taxon>Bacillati</taxon>
        <taxon>Actinomycetota</taxon>
        <taxon>Actinomycetes</taxon>
        <taxon>Streptosporangiales</taxon>
        <taxon>Nocardiopsidaceae</taxon>
        <taxon>Nocardiopsis</taxon>
    </lineage>
</organism>
<feature type="domain" description="FAD-dependent oxidoreductase 2 FAD-binding" evidence="3">
    <location>
        <begin position="21"/>
        <end position="54"/>
    </location>
</feature>
<keyword evidence="2" id="KW-0560">Oxidoreductase</keyword>
<reference evidence="5" key="1">
    <citation type="journal article" date="2019" name="Int. J. Syst. Evol. Microbiol.">
        <title>The Global Catalogue of Microorganisms (GCM) 10K type strain sequencing project: providing services to taxonomists for standard genome sequencing and annotation.</title>
        <authorList>
            <consortium name="The Broad Institute Genomics Platform"/>
            <consortium name="The Broad Institute Genome Sequencing Center for Infectious Disease"/>
            <person name="Wu L."/>
            <person name="Ma J."/>
        </authorList>
    </citation>
    <scope>NUCLEOTIDE SEQUENCE [LARGE SCALE GENOMIC DNA]</scope>
    <source>
        <strain evidence="5">XZYJ18</strain>
    </source>
</reference>
<evidence type="ECO:0000313" key="4">
    <source>
        <dbReference type="EMBL" id="MFC4562221.1"/>
    </source>
</evidence>
<evidence type="ECO:0000259" key="3">
    <source>
        <dbReference type="Pfam" id="PF00890"/>
    </source>
</evidence>
<dbReference type="Proteomes" id="UP001595923">
    <property type="component" value="Unassembled WGS sequence"/>
</dbReference>
<protein>
    <submittedName>
        <fullName evidence="4">FAD-binding protein</fullName>
    </submittedName>
</protein>
<name>A0ABV9DVQ9_9ACTN</name>
<evidence type="ECO:0000313" key="5">
    <source>
        <dbReference type="Proteomes" id="UP001595923"/>
    </source>
</evidence>
<keyword evidence="5" id="KW-1185">Reference proteome</keyword>
<dbReference type="EMBL" id="JBHSFQ010000007">
    <property type="protein sequence ID" value="MFC4562221.1"/>
    <property type="molecule type" value="Genomic_DNA"/>
</dbReference>
<comment type="caution">
    <text evidence="4">The sequence shown here is derived from an EMBL/GenBank/DDBJ whole genome shotgun (WGS) entry which is preliminary data.</text>
</comment>
<accession>A0ABV9DVQ9</accession>
<proteinExistence type="predicted"/>
<evidence type="ECO:0000256" key="2">
    <source>
        <dbReference type="ARBA" id="ARBA00023002"/>
    </source>
</evidence>
<evidence type="ECO:0000256" key="1">
    <source>
        <dbReference type="ARBA" id="ARBA00022630"/>
    </source>
</evidence>
<dbReference type="InterPro" id="IPR036188">
    <property type="entry name" value="FAD/NAD-bd_sf"/>
</dbReference>
<dbReference type="Pfam" id="PF00890">
    <property type="entry name" value="FAD_binding_2"/>
    <property type="match status" value="1"/>
</dbReference>
<dbReference type="SUPFAM" id="SSF51905">
    <property type="entry name" value="FAD/NAD(P)-binding domain"/>
    <property type="match status" value="1"/>
</dbReference>
<gene>
    <name evidence="4" type="ORF">ACFO4E_10175</name>
</gene>
<dbReference type="Gene3D" id="3.50.50.60">
    <property type="entry name" value="FAD/NAD(P)-binding domain"/>
    <property type="match status" value="1"/>
</dbReference>
<dbReference type="InterPro" id="IPR003953">
    <property type="entry name" value="FAD-dep_OxRdtase_2_FAD-bd"/>
</dbReference>